<accession>R7TE02</accession>
<dbReference type="GO" id="GO:0052651">
    <property type="term" value="P:monoacylglycerol catabolic process"/>
    <property type="evidence" value="ECO:0007669"/>
    <property type="project" value="TreeGrafter"/>
</dbReference>
<keyword evidence="2" id="KW-0378">Hydrolase</keyword>
<sequence length="493" mass="55136">MRFCWSVSYWTSPVLLTFLYHRGTFTYEGLLQLSSYGASFSVVIFLAIAVRAVGRVTNEDYRKFLVALYAAKKNPSRDAMRELRKYDSEVSAWPVAFKWNQASSKAETDSRRTFPASKSSSHRGTEIQGLSALPCQILGYLAVHTFGRRLMYPGATALINAVVGPALIQGRAKLVEEKDGIRAKVLTQEGNQIDTMVIDRRNDARYAHGDTLVVCCEGNAGFYEIGCPLIPLDAGYSVLGWNHPGFSGSSGQPLPSQEQNAIDAVMQYAIHQLGFPLQNIVLFAWSIGGYTATYAAMCYPDVKHVVLDATFDDVSPLAVARMPLRWKNLVLMAIRKHLNLNNAEQLLKYPGPILLIRRSKDEMITTIDASVIGSNRGNDLLIKLLQHRYPKVINDATMPYLREWVSKDKIHQALMLSKYNVDTDEAGLCESTIGSHVQEHSLSYPSMLGEDLDRDTRIQLTLFLASKYMDDYDSTHCAPLPSTFFRSPWQPSL</sequence>
<dbReference type="GO" id="GO:0004620">
    <property type="term" value="F:phospholipase activity"/>
    <property type="evidence" value="ECO:0007669"/>
    <property type="project" value="TreeGrafter"/>
</dbReference>
<name>R7TE02_CAPTE</name>
<dbReference type="GO" id="GO:0012505">
    <property type="term" value="C:endomembrane system"/>
    <property type="evidence" value="ECO:0007669"/>
    <property type="project" value="TreeGrafter"/>
</dbReference>
<dbReference type="SUPFAM" id="SSF53474">
    <property type="entry name" value="alpha/beta-Hydrolases"/>
    <property type="match status" value="1"/>
</dbReference>
<dbReference type="FunFam" id="3.40.50.1820:FF:000074">
    <property type="entry name" value="Abhydrolase domain containing 16A"/>
    <property type="match status" value="1"/>
</dbReference>
<dbReference type="OMA" id="THCTQLP"/>
<organism evidence="6">
    <name type="scientific">Capitella teleta</name>
    <name type="common">Polychaete worm</name>
    <dbReference type="NCBI Taxonomy" id="283909"/>
    <lineage>
        <taxon>Eukaryota</taxon>
        <taxon>Metazoa</taxon>
        <taxon>Spiralia</taxon>
        <taxon>Lophotrochozoa</taxon>
        <taxon>Annelida</taxon>
        <taxon>Polychaeta</taxon>
        <taxon>Sedentaria</taxon>
        <taxon>Scolecida</taxon>
        <taxon>Capitellidae</taxon>
        <taxon>Capitella</taxon>
    </lineage>
</organism>
<dbReference type="HOGENOM" id="CLU_040705_2_0_1"/>
<dbReference type="Gene3D" id="3.40.50.1820">
    <property type="entry name" value="alpha/beta hydrolase"/>
    <property type="match status" value="1"/>
</dbReference>
<dbReference type="PANTHER" id="PTHR12277">
    <property type="entry name" value="ALPHA/BETA HYDROLASE DOMAIN-CONTAINING PROTEIN"/>
    <property type="match status" value="1"/>
</dbReference>
<gene>
    <name evidence="6" type="ORF">CAPTEDRAFT_165072</name>
</gene>
<dbReference type="STRING" id="283909.R7TE02"/>
<reference evidence="8" key="1">
    <citation type="submission" date="2012-12" db="EMBL/GenBank/DDBJ databases">
        <authorList>
            <person name="Hellsten U."/>
            <person name="Grimwood J."/>
            <person name="Chapman J.A."/>
            <person name="Shapiro H."/>
            <person name="Aerts A."/>
            <person name="Otillar R.P."/>
            <person name="Terry A.Y."/>
            <person name="Boore J.L."/>
            <person name="Simakov O."/>
            <person name="Marletaz F."/>
            <person name="Cho S.-J."/>
            <person name="Edsinger-Gonzales E."/>
            <person name="Havlak P."/>
            <person name="Kuo D.-H."/>
            <person name="Larsson T."/>
            <person name="Lv J."/>
            <person name="Arendt D."/>
            <person name="Savage R."/>
            <person name="Osoegawa K."/>
            <person name="de Jong P."/>
            <person name="Lindberg D.R."/>
            <person name="Seaver E.C."/>
            <person name="Weisblat D.A."/>
            <person name="Putnam N.H."/>
            <person name="Grigoriev I.V."/>
            <person name="Rokhsar D.S."/>
        </authorList>
    </citation>
    <scope>NUCLEOTIDE SEQUENCE</scope>
    <source>
        <strain evidence="8">I ESC-2004</strain>
    </source>
</reference>
<evidence type="ECO:0000259" key="4">
    <source>
        <dbReference type="Pfam" id="PF00561"/>
    </source>
</evidence>
<evidence type="ECO:0000256" key="2">
    <source>
        <dbReference type="ARBA" id="ARBA00022801"/>
    </source>
</evidence>
<evidence type="ECO:0000313" key="6">
    <source>
        <dbReference type="EMBL" id="ELT91949.1"/>
    </source>
</evidence>
<dbReference type="EnsemblMetazoa" id="CapteT165072">
    <property type="protein sequence ID" value="CapteP165072"/>
    <property type="gene ID" value="CapteG165072"/>
</dbReference>
<evidence type="ECO:0000259" key="5">
    <source>
        <dbReference type="Pfam" id="PF22990"/>
    </source>
</evidence>
<keyword evidence="3" id="KW-0443">Lipid metabolism</keyword>
<proteinExistence type="inferred from homology"/>
<dbReference type="Pfam" id="PF22990">
    <property type="entry name" value="ABHD16_N"/>
    <property type="match status" value="1"/>
</dbReference>
<reference evidence="6 8" key="2">
    <citation type="journal article" date="2013" name="Nature">
        <title>Insights into bilaterian evolution from three spiralian genomes.</title>
        <authorList>
            <person name="Simakov O."/>
            <person name="Marletaz F."/>
            <person name="Cho S.J."/>
            <person name="Edsinger-Gonzales E."/>
            <person name="Havlak P."/>
            <person name="Hellsten U."/>
            <person name="Kuo D.H."/>
            <person name="Larsson T."/>
            <person name="Lv J."/>
            <person name="Arendt D."/>
            <person name="Savage R."/>
            <person name="Osoegawa K."/>
            <person name="de Jong P."/>
            <person name="Grimwood J."/>
            <person name="Chapman J.A."/>
            <person name="Shapiro H."/>
            <person name="Aerts A."/>
            <person name="Otillar R.P."/>
            <person name="Terry A.Y."/>
            <person name="Boore J.L."/>
            <person name="Grigoriev I.V."/>
            <person name="Lindberg D.R."/>
            <person name="Seaver E.C."/>
            <person name="Weisblat D.A."/>
            <person name="Putnam N.H."/>
            <person name="Rokhsar D.S."/>
        </authorList>
    </citation>
    <scope>NUCLEOTIDE SEQUENCE</scope>
    <source>
        <strain evidence="6 8">I ESC-2004</strain>
    </source>
</reference>
<reference evidence="7" key="3">
    <citation type="submission" date="2015-06" db="UniProtKB">
        <authorList>
            <consortium name="EnsemblMetazoa"/>
        </authorList>
    </citation>
    <scope>IDENTIFICATION</scope>
</reference>
<evidence type="ECO:0000256" key="3">
    <source>
        <dbReference type="ARBA" id="ARBA00023098"/>
    </source>
</evidence>
<dbReference type="InterPro" id="IPR029058">
    <property type="entry name" value="AB_hydrolase_fold"/>
</dbReference>
<comment type="similarity">
    <text evidence="1">Belongs to the AB hydrolase superfamily. ABHD16 family.</text>
</comment>
<dbReference type="OrthoDB" id="6412627at2759"/>
<keyword evidence="8" id="KW-1185">Reference proteome</keyword>
<dbReference type="Pfam" id="PF00561">
    <property type="entry name" value="Abhydrolase_1"/>
    <property type="match status" value="1"/>
</dbReference>
<evidence type="ECO:0000256" key="1">
    <source>
        <dbReference type="ARBA" id="ARBA00009709"/>
    </source>
</evidence>
<dbReference type="GO" id="GO:0047372">
    <property type="term" value="F:monoacylglycerol lipase activity"/>
    <property type="evidence" value="ECO:0007669"/>
    <property type="project" value="TreeGrafter"/>
</dbReference>
<evidence type="ECO:0000313" key="7">
    <source>
        <dbReference type="EnsemblMetazoa" id="CapteP165072"/>
    </source>
</evidence>
<dbReference type="GO" id="GO:0006660">
    <property type="term" value="P:phosphatidylserine catabolic process"/>
    <property type="evidence" value="ECO:0007669"/>
    <property type="project" value="TreeGrafter"/>
</dbReference>
<feature type="domain" description="AB hydrolase-1" evidence="4">
    <location>
        <begin position="212"/>
        <end position="354"/>
    </location>
</feature>
<dbReference type="AlphaFoldDB" id="R7TE02"/>
<protein>
    <submittedName>
        <fullName evidence="6 7">Uncharacterized protein</fullName>
    </submittedName>
</protein>
<evidence type="ECO:0000313" key="8">
    <source>
        <dbReference type="Proteomes" id="UP000014760"/>
    </source>
</evidence>
<dbReference type="EMBL" id="KB310317">
    <property type="protein sequence ID" value="ELT91949.1"/>
    <property type="molecule type" value="Genomic_DNA"/>
</dbReference>
<dbReference type="InterPro" id="IPR000073">
    <property type="entry name" value="AB_hydrolase_1"/>
</dbReference>
<feature type="domain" description="Phosphatidylserine Lipase ABHD16 N-terminal" evidence="5">
    <location>
        <begin position="2"/>
        <end position="88"/>
    </location>
</feature>
<dbReference type="InterPro" id="IPR054518">
    <property type="entry name" value="ABHD16_N"/>
</dbReference>
<dbReference type="EMBL" id="AMQN01000367">
    <property type="status" value="NOT_ANNOTATED_CDS"/>
    <property type="molecule type" value="Genomic_DNA"/>
</dbReference>
<dbReference type="PANTHER" id="PTHR12277:SF72">
    <property type="entry name" value="BAT5L PROTEIN"/>
    <property type="match status" value="1"/>
</dbReference>
<dbReference type="FunCoup" id="R7TE02">
    <property type="interactions" value="823"/>
</dbReference>
<dbReference type="EMBL" id="AMQN01000368">
    <property type="status" value="NOT_ANNOTATED_CDS"/>
    <property type="molecule type" value="Genomic_DNA"/>
</dbReference>
<dbReference type="Proteomes" id="UP000014760">
    <property type="component" value="Unassembled WGS sequence"/>
</dbReference>